<dbReference type="NCBIfam" id="NF002295">
    <property type="entry name" value="PRK01222.1-1"/>
    <property type="match status" value="1"/>
</dbReference>
<evidence type="ECO:0000259" key="7">
    <source>
        <dbReference type="Pfam" id="PF00697"/>
    </source>
</evidence>
<keyword evidence="6 8" id="KW-0413">Isomerase</keyword>
<gene>
    <name evidence="8" type="ORF">MNBD_ALPHA09-315</name>
</gene>
<dbReference type="InterPro" id="IPR044643">
    <property type="entry name" value="TrpF_fam"/>
</dbReference>
<evidence type="ECO:0000256" key="2">
    <source>
        <dbReference type="ARBA" id="ARBA00012572"/>
    </source>
</evidence>
<dbReference type="HAMAP" id="MF_00135">
    <property type="entry name" value="PRAI"/>
    <property type="match status" value="1"/>
</dbReference>
<protein>
    <recommendedName>
        <fullName evidence="2">phosphoribosylanthranilate isomerase</fullName>
        <ecNumber evidence="2">5.3.1.24</ecNumber>
    </recommendedName>
</protein>
<dbReference type="GO" id="GO:0004640">
    <property type="term" value="F:phosphoribosylanthranilate isomerase activity"/>
    <property type="evidence" value="ECO:0007669"/>
    <property type="project" value="UniProtKB-EC"/>
</dbReference>
<reference evidence="8" key="1">
    <citation type="submission" date="2018-06" db="EMBL/GenBank/DDBJ databases">
        <authorList>
            <person name="Zhirakovskaya E."/>
        </authorList>
    </citation>
    <scope>NUCLEOTIDE SEQUENCE</scope>
</reference>
<dbReference type="PANTHER" id="PTHR42894">
    <property type="entry name" value="N-(5'-PHOSPHORIBOSYL)ANTHRANILATE ISOMERASE"/>
    <property type="match status" value="1"/>
</dbReference>
<dbReference type="InterPro" id="IPR001240">
    <property type="entry name" value="PRAI_dom"/>
</dbReference>
<dbReference type="InterPro" id="IPR011060">
    <property type="entry name" value="RibuloseP-bd_barrel"/>
</dbReference>
<keyword evidence="5" id="KW-0057">Aromatic amino acid biosynthesis</keyword>
<evidence type="ECO:0000313" key="8">
    <source>
        <dbReference type="EMBL" id="VAW11681.1"/>
    </source>
</evidence>
<evidence type="ECO:0000256" key="1">
    <source>
        <dbReference type="ARBA" id="ARBA00004664"/>
    </source>
</evidence>
<dbReference type="InterPro" id="IPR013785">
    <property type="entry name" value="Aldolase_TIM"/>
</dbReference>
<dbReference type="Gene3D" id="3.20.20.70">
    <property type="entry name" value="Aldolase class I"/>
    <property type="match status" value="1"/>
</dbReference>
<keyword evidence="3" id="KW-0028">Amino-acid biosynthesis</keyword>
<name>A0A3B0SYY0_9ZZZZ</name>
<proteinExistence type="inferred from homology"/>
<dbReference type="Pfam" id="PF00697">
    <property type="entry name" value="PRAI"/>
    <property type="match status" value="1"/>
</dbReference>
<dbReference type="PANTHER" id="PTHR42894:SF1">
    <property type="entry name" value="N-(5'-PHOSPHORIBOSYL)ANTHRANILATE ISOMERASE"/>
    <property type="match status" value="1"/>
</dbReference>
<evidence type="ECO:0000256" key="6">
    <source>
        <dbReference type="ARBA" id="ARBA00023235"/>
    </source>
</evidence>
<evidence type="ECO:0000256" key="4">
    <source>
        <dbReference type="ARBA" id="ARBA00022822"/>
    </source>
</evidence>
<dbReference type="UniPathway" id="UPA00035">
    <property type="reaction ID" value="UER00042"/>
</dbReference>
<dbReference type="GO" id="GO:0000162">
    <property type="term" value="P:L-tryptophan biosynthetic process"/>
    <property type="evidence" value="ECO:0007669"/>
    <property type="project" value="UniProtKB-UniPathway"/>
</dbReference>
<keyword evidence="4" id="KW-0822">Tryptophan biosynthesis</keyword>
<sequence>MTMDVAVKICGINSAAALEAAVRAGAAYAGFVLFPPSPRNISPQIAAQFAGQLPAGVKSVVLTVDADDTLVDIVRDQVRPDFIQAHGSESPARIAGIAARTGLPVIKALALAGSKDLDAALEYSPVADMLLFDARPPKGADRPGGYGQAFDWQILRGYRSPRPWLLAGGLEPGNVAEAIATCRPPAVDVSSGVESRSGVKDPGLIAKFVAAVRGASCSATAQTLEEEERP</sequence>
<dbReference type="AlphaFoldDB" id="A0A3B0SYY0"/>
<organism evidence="8">
    <name type="scientific">hydrothermal vent metagenome</name>
    <dbReference type="NCBI Taxonomy" id="652676"/>
    <lineage>
        <taxon>unclassified sequences</taxon>
        <taxon>metagenomes</taxon>
        <taxon>ecological metagenomes</taxon>
    </lineage>
</organism>
<dbReference type="SUPFAM" id="SSF51366">
    <property type="entry name" value="Ribulose-phoshate binding barrel"/>
    <property type="match status" value="1"/>
</dbReference>
<dbReference type="CDD" id="cd00405">
    <property type="entry name" value="PRAI"/>
    <property type="match status" value="1"/>
</dbReference>
<comment type="pathway">
    <text evidence="1">Amino-acid biosynthesis; L-tryptophan biosynthesis; L-tryptophan from chorismate: step 3/5.</text>
</comment>
<evidence type="ECO:0000256" key="5">
    <source>
        <dbReference type="ARBA" id="ARBA00023141"/>
    </source>
</evidence>
<dbReference type="EC" id="5.3.1.24" evidence="2"/>
<evidence type="ECO:0000256" key="3">
    <source>
        <dbReference type="ARBA" id="ARBA00022605"/>
    </source>
</evidence>
<feature type="domain" description="N-(5'phosphoribosyl) anthranilate isomerase (PRAI)" evidence="7">
    <location>
        <begin position="7"/>
        <end position="210"/>
    </location>
</feature>
<dbReference type="EMBL" id="UOEM01000032">
    <property type="protein sequence ID" value="VAW11681.1"/>
    <property type="molecule type" value="Genomic_DNA"/>
</dbReference>
<accession>A0A3B0SYY0</accession>